<evidence type="ECO:0000256" key="1">
    <source>
        <dbReference type="SAM" id="MobiDB-lite"/>
    </source>
</evidence>
<feature type="region of interest" description="Disordered" evidence="1">
    <location>
        <begin position="56"/>
        <end position="126"/>
    </location>
</feature>
<accession>A0A345P867</accession>
<dbReference type="KEGG" id="mbah:HYN46_11870"/>
<dbReference type="Proteomes" id="UP000253940">
    <property type="component" value="Chromosome"/>
</dbReference>
<sequence>MSLIKNSFAVLGVIAVGVVGADFLMPEEQQTKIKTSVMHLIKPEHADATRKITVYQSQGQRGEATFSDRQNGQARPRIVDNTKGTTFHTDPPKQELEQEGSNFKQSPLQQKAAAFKQAQMDHIINQ</sequence>
<gene>
    <name evidence="2" type="ORF">HYN46_11870</name>
</gene>
<protein>
    <submittedName>
        <fullName evidence="2">Uncharacterized protein</fullName>
    </submittedName>
</protein>
<organism evidence="2 3">
    <name type="scientific">Aquirhabdus parva</name>
    <dbReference type="NCBI Taxonomy" id="2283318"/>
    <lineage>
        <taxon>Bacteria</taxon>
        <taxon>Pseudomonadati</taxon>
        <taxon>Pseudomonadota</taxon>
        <taxon>Gammaproteobacteria</taxon>
        <taxon>Moraxellales</taxon>
        <taxon>Moraxellaceae</taxon>
        <taxon>Aquirhabdus</taxon>
    </lineage>
</organism>
<evidence type="ECO:0000313" key="3">
    <source>
        <dbReference type="Proteomes" id="UP000253940"/>
    </source>
</evidence>
<name>A0A345P867_9GAMM</name>
<proteinExistence type="predicted"/>
<dbReference type="EMBL" id="CP031222">
    <property type="protein sequence ID" value="AXI03476.1"/>
    <property type="molecule type" value="Genomic_DNA"/>
</dbReference>
<feature type="compositionally biased region" description="Low complexity" evidence="1">
    <location>
        <begin position="109"/>
        <end position="118"/>
    </location>
</feature>
<reference evidence="2 3" key="1">
    <citation type="submission" date="2018-07" db="EMBL/GenBank/DDBJ databases">
        <title>Genome sequencing of Moraxellaceae gen. HYN0046.</title>
        <authorList>
            <person name="Kim M."/>
            <person name="Yi H."/>
        </authorList>
    </citation>
    <scope>NUCLEOTIDE SEQUENCE [LARGE SCALE GENOMIC DNA]</scope>
    <source>
        <strain evidence="2 3">HYN0046</strain>
    </source>
</reference>
<keyword evidence="3" id="KW-1185">Reference proteome</keyword>
<feature type="compositionally biased region" description="Polar residues" evidence="1">
    <location>
        <begin position="99"/>
        <end position="108"/>
    </location>
</feature>
<evidence type="ECO:0000313" key="2">
    <source>
        <dbReference type="EMBL" id="AXI03476.1"/>
    </source>
</evidence>
<dbReference type="AlphaFoldDB" id="A0A345P867"/>
<dbReference type="RefSeq" id="WP_114899584.1">
    <property type="nucleotide sequence ID" value="NZ_CP031222.1"/>
</dbReference>